<evidence type="ECO:0000313" key="2">
    <source>
        <dbReference type="Proteomes" id="UP000034301"/>
    </source>
</evidence>
<name>A0A0G0TV06_9BACT</name>
<proteinExistence type="predicted"/>
<comment type="caution">
    <text evidence="1">The sequence shown here is derived from an EMBL/GenBank/DDBJ whole genome shotgun (WGS) entry which is preliminary data.</text>
</comment>
<reference evidence="1 2" key="1">
    <citation type="journal article" date="2015" name="Nature">
        <title>rRNA introns, odd ribosomes, and small enigmatic genomes across a large radiation of phyla.</title>
        <authorList>
            <person name="Brown C.T."/>
            <person name="Hug L.A."/>
            <person name="Thomas B.C."/>
            <person name="Sharon I."/>
            <person name="Castelle C.J."/>
            <person name="Singh A."/>
            <person name="Wilkins M.J."/>
            <person name="Williams K.H."/>
            <person name="Banfield J.F."/>
        </authorList>
    </citation>
    <scope>NUCLEOTIDE SEQUENCE [LARGE SCALE GENOMIC DNA]</scope>
</reference>
<dbReference type="Proteomes" id="UP000034301">
    <property type="component" value="Unassembled WGS sequence"/>
</dbReference>
<sequence length="67" mass="7875">MKEGSREFNRSPKDLKEEGFYKFGVDLSNTFIVIEEIGRLTENKFDAQARELKNLLDEYSKLSSKRK</sequence>
<organism evidence="1 2">
    <name type="scientific">Candidatus Nomurabacteria bacterium GW2011_GWF2_40_12</name>
    <dbReference type="NCBI Taxonomy" id="1618776"/>
    <lineage>
        <taxon>Bacteria</taxon>
        <taxon>Candidatus Nomuraibacteriota</taxon>
    </lineage>
</organism>
<dbReference type="EMBL" id="LBYC01000021">
    <property type="protein sequence ID" value="KKR41732.1"/>
    <property type="molecule type" value="Genomic_DNA"/>
</dbReference>
<accession>A0A0G0TV06</accession>
<protein>
    <submittedName>
        <fullName evidence="1">Uncharacterized protein</fullName>
    </submittedName>
</protein>
<evidence type="ECO:0000313" key="1">
    <source>
        <dbReference type="EMBL" id="KKR41732.1"/>
    </source>
</evidence>
<dbReference type="AlphaFoldDB" id="A0A0G0TV06"/>
<gene>
    <name evidence="1" type="ORF">UT78_C0021G0003</name>
</gene>